<keyword evidence="1" id="KW-0472">Membrane</keyword>
<sequence length="293" mass="34069">MKETIYSVVSSYDTYKNVLQSEDDSYGSFHIGNCDVFQSPYLDTNNSAHICQSSINFLSHLKGIGQSPYIEKGCKYLYYWLHARVLVKNKSIENTLTLFNIFLEKYESSEEHYKFDKYLQHFNNPKLDKLIKLFELYDVLKIIKGELGSSYDKCECALECASKYISYLDECYAGNDNEFCDELENFKHAYDDAMKGETCSKDIPMILPPVKRHNIAAFLSIPFAVILVLSFVFFIFYKFTPLGLQIHLILNKKKSVHNYLEDETETLLHSTDKSNIYSQNHKYSIQYQSVKNS</sequence>
<gene>
    <name evidence="2" type="ORF">POVCU2_0067640</name>
</gene>
<feature type="transmembrane region" description="Helical" evidence="1">
    <location>
        <begin position="215"/>
        <end position="237"/>
    </location>
</feature>
<name>A0A1A8WJM4_PLAOA</name>
<dbReference type="EMBL" id="FLQU01001111">
    <property type="protein sequence ID" value="SBS91463.1"/>
    <property type="molecule type" value="Genomic_DNA"/>
</dbReference>
<proteinExistence type="predicted"/>
<dbReference type="InterPro" id="IPR008780">
    <property type="entry name" value="Plasmodium_Vir"/>
</dbReference>
<dbReference type="AlphaFoldDB" id="A0A1A8WJM4"/>
<dbReference type="Proteomes" id="UP000078560">
    <property type="component" value="Unassembled WGS sequence"/>
</dbReference>
<organism evidence="2 3">
    <name type="scientific">Plasmodium ovale curtisi</name>
    <dbReference type="NCBI Taxonomy" id="864141"/>
    <lineage>
        <taxon>Eukaryota</taxon>
        <taxon>Sar</taxon>
        <taxon>Alveolata</taxon>
        <taxon>Apicomplexa</taxon>
        <taxon>Aconoidasida</taxon>
        <taxon>Haemosporida</taxon>
        <taxon>Plasmodiidae</taxon>
        <taxon>Plasmodium</taxon>
        <taxon>Plasmodium (Plasmodium)</taxon>
    </lineage>
</organism>
<protein>
    <submittedName>
        <fullName evidence="2">PIR Superfamily Protein</fullName>
    </submittedName>
</protein>
<evidence type="ECO:0000256" key="1">
    <source>
        <dbReference type="SAM" id="Phobius"/>
    </source>
</evidence>
<keyword evidence="1" id="KW-1133">Transmembrane helix</keyword>
<evidence type="ECO:0000313" key="2">
    <source>
        <dbReference type="EMBL" id="SBS91463.1"/>
    </source>
</evidence>
<accession>A0A1A8WJM4</accession>
<evidence type="ECO:0000313" key="3">
    <source>
        <dbReference type="Proteomes" id="UP000078560"/>
    </source>
</evidence>
<dbReference type="Pfam" id="PF05795">
    <property type="entry name" value="Plasmodium_Vir"/>
    <property type="match status" value="1"/>
</dbReference>
<reference evidence="3" key="1">
    <citation type="submission" date="2016-05" db="EMBL/GenBank/DDBJ databases">
        <authorList>
            <person name="Naeem Raeece"/>
        </authorList>
    </citation>
    <scope>NUCLEOTIDE SEQUENCE [LARGE SCALE GENOMIC DNA]</scope>
</reference>
<keyword evidence="1" id="KW-0812">Transmembrane</keyword>